<dbReference type="AlphaFoldDB" id="A0A8T0FEM9"/>
<keyword evidence="1" id="KW-0472">Membrane</keyword>
<protein>
    <submittedName>
        <fullName evidence="2">Uncharacterized protein</fullName>
    </submittedName>
</protein>
<reference evidence="2" key="2">
    <citation type="submission" date="2020-06" db="EMBL/GenBank/DDBJ databases">
        <authorList>
            <person name="Sheffer M."/>
        </authorList>
    </citation>
    <scope>NUCLEOTIDE SEQUENCE</scope>
</reference>
<comment type="caution">
    <text evidence="2">The sequence shown here is derived from an EMBL/GenBank/DDBJ whole genome shotgun (WGS) entry which is preliminary data.</text>
</comment>
<proteinExistence type="predicted"/>
<name>A0A8T0FEM9_ARGBR</name>
<reference evidence="2" key="1">
    <citation type="journal article" date="2020" name="bioRxiv">
        <title>Chromosome-level reference genome of the European wasp spider Argiope bruennichi: a resource for studies on range expansion and evolutionary adaptation.</title>
        <authorList>
            <person name="Sheffer M.M."/>
            <person name="Hoppe A."/>
            <person name="Krehenwinkel H."/>
            <person name="Uhl G."/>
            <person name="Kuss A.W."/>
            <person name="Jensen L."/>
            <person name="Jensen C."/>
            <person name="Gillespie R.G."/>
            <person name="Hoff K.J."/>
            <person name="Prost S."/>
        </authorList>
    </citation>
    <scope>NUCLEOTIDE SEQUENCE</scope>
</reference>
<dbReference type="EMBL" id="JABXBU010000012">
    <property type="protein sequence ID" value="KAF8789421.1"/>
    <property type="molecule type" value="Genomic_DNA"/>
</dbReference>
<evidence type="ECO:0000313" key="3">
    <source>
        <dbReference type="Proteomes" id="UP000807504"/>
    </source>
</evidence>
<evidence type="ECO:0000313" key="2">
    <source>
        <dbReference type="EMBL" id="KAF8789421.1"/>
    </source>
</evidence>
<gene>
    <name evidence="2" type="ORF">HNY73_007359</name>
</gene>
<sequence>MAAYRNGHMKDDTIAMVPTHGYSSGKNYSPDAIRWLDYISSCEGIEIQHSLNKNCGRTIEGVLVDGYCEETKIVYQYQCLCFVFLVVLLCSILLLRDEPYVCDYYLADKDGLDMV</sequence>
<keyword evidence="1" id="KW-1133">Transmembrane helix</keyword>
<accession>A0A8T0FEM9</accession>
<dbReference type="Proteomes" id="UP000807504">
    <property type="component" value="Unassembled WGS sequence"/>
</dbReference>
<keyword evidence="3" id="KW-1185">Reference proteome</keyword>
<keyword evidence="1" id="KW-0812">Transmembrane</keyword>
<organism evidence="2 3">
    <name type="scientific">Argiope bruennichi</name>
    <name type="common">Wasp spider</name>
    <name type="synonym">Aranea bruennichi</name>
    <dbReference type="NCBI Taxonomy" id="94029"/>
    <lineage>
        <taxon>Eukaryota</taxon>
        <taxon>Metazoa</taxon>
        <taxon>Ecdysozoa</taxon>
        <taxon>Arthropoda</taxon>
        <taxon>Chelicerata</taxon>
        <taxon>Arachnida</taxon>
        <taxon>Araneae</taxon>
        <taxon>Araneomorphae</taxon>
        <taxon>Entelegynae</taxon>
        <taxon>Araneoidea</taxon>
        <taxon>Araneidae</taxon>
        <taxon>Argiope</taxon>
    </lineage>
</organism>
<evidence type="ECO:0000256" key="1">
    <source>
        <dbReference type="SAM" id="Phobius"/>
    </source>
</evidence>
<feature type="transmembrane region" description="Helical" evidence="1">
    <location>
        <begin position="75"/>
        <end position="95"/>
    </location>
</feature>